<feature type="region of interest" description="Disordered" evidence="1">
    <location>
        <begin position="187"/>
        <end position="244"/>
    </location>
</feature>
<gene>
    <name evidence="2" type="ORF">GEV47_06120</name>
</gene>
<protein>
    <submittedName>
        <fullName evidence="2">Pilus assembly protein FimV</fullName>
    </submittedName>
</protein>
<dbReference type="Proteomes" id="UP000451565">
    <property type="component" value="Unassembled WGS sequence"/>
</dbReference>
<feature type="compositionally biased region" description="Low complexity" evidence="1">
    <location>
        <begin position="219"/>
        <end position="244"/>
    </location>
</feature>
<dbReference type="NCBIfam" id="NF043076">
    <property type="entry name" value="PHA_gran_PhaM"/>
    <property type="match status" value="1"/>
</dbReference>
<accession>A0A843YSM4</accession>
<comment type="caution">
    <text evidence="2">The sequence shown here is derived from an EMBL/GenBank/DDBJ whole genome shotgun (WGS) entry which is preliminary data.</text>
</comment>
<keyword evidence="3" id="KW-1185">Reference proteome</keyword>
<feature type="region of interest" description="Disordered" evidence="1">
    <location>
        <begin position="108"/>
        <end position="155"/>
    </location>
</feature>
<feature type="compositionally biased region" description="Low complexity" evidence="1">
    <location>
        <begin position="135"/>
        <end position="144"/>
    </location>
</feature>
<dbReference type="EMBL" id="WINI01000003">
    <property type="protein sequence ID" value="MQR00252.1"/>
    <property type="molecule type" value="Genomic_DNA"/>
</dbReference>
<organism evidence="2 3">
    <name type="scientific">Glaciimonas soli</name>
    <dbReference type="NCBI Taxonomy" id="2590999"/>
    <lineage>
        <taxon>Bacteria</taxon>
        <taxon>Pseudomonadati</taxon>
        <taxon>Pseudomonadota</taxon>
        <taxon>Betaproteobacteria</taxon>
        <taxon>Burkholderiales</taxon>
        <taxon>Oxalobacteraceae</taxon>
        <taxon>Glaciimonas</taxon>
    </lineage>
</organism>
<dbReference type="InterPro" id="IPR050026">
    <property type="entry name" value="PHA_gran_PhaM_N"/>
</dbReference>
<evidence type="ECO:0000256" key="1">
    <source>
        <dbReference type="SAM" id="MobiDB-lite"/>
    </source>
</evidence>
<evidence type="ECO:0000313" key="2">
    <source>
        <dbReference type="EMBL" id="MQR00252.1"/>
    </source>
</evidence>
<sequence>MINSPIPNMTGIPSADAMSGSLDFIKKMWSNMGVPGMVVPTLSVEEINKKITDLKAVEGWLSMNLNMLRTTIQALEVQNATLSALQAMGAMKVPDAVDGQTATKEGAEAFPWMTPSFSFGQPAEATKTPEPPASPAAAEQAEQASTKDAHAEQQAAANANVWWDMLQSQFKQVVGSVVAADKTMATAAEAEDKPAVKSVKKPSKSASRAAPVAKRKSPVKSAVKSGAAASKTGARSSSTRNVKK</sequence>
<proteinExistence type="predicted"/>
<reference evidence="2 3" key="1">
    <citation type="submission" date="2019-10" db="EMBL/GenBank/DDBJ databases">
        <title>Glaciimonas soli sp. nov., a psychrophilic bacterium isolated from the forest soil of a high elevation mountain in Taiwan.</title>
        <authorList>
            <person name="Wang L.-T."/>
            <person name="Shieh W.Y."/>
        </authorList>
    </citation>
    <scope>NUCLEOTIDE SEQUENCE [LARGE SCALE GENOMIC DNA]</scope>
    <source>
        <strain evidence="2 3">GS1</strain>
    </source>
</reference>
<name>A0A843YSM4_9BURK</name>
<dbReference type="AlphaFoldDB" id="A0A843YSM4"/>
<dbReference type="OrthoDB" id="8566581at2"/>
<evidence type="ECO:0000313" key="3">
    <source>
        <dbReference type="Proteomes" id="UP000451565"/>
    </source>
</evidence>
<dbReference type="RefSeq" id="WP_153233869.1">
    <property type="nucleotide sequence ID" value="NZ_WINI01000003.1"/>
</dbReference>